<feature type="region of interest" description="Disordered" evidence="1">
    <location>
        <begin position="441"/>
        <end position="548"/>
    </location>
</feature>
<keyword evidence="2" id="KW-0812">Transmembrane</keyword>
<evidence type="ECO:0000256" key="1">
    <source>
        <dbReference type="SAM" id="MobiDB-lite"/>
    </source>
</evidence>
<gene>
    <name evidence="3" type="ORF">BDY21DRAFT_330113</name>
</gene>
<feature type="compositionally biased region" description="Basic and acidic residues" evidence="1">
    <location>
        <begin position="539"/>
        <end position="548"/>
    </location>
</feature>
<dbReference type="AlphaFoldDB" id="A0A6A6PD85"/>
<evidence type="ECO:0000313" key="4">
    <source>
        <dbReference type="Proteomes" id="UP000799766"/>
    </source>
</evidence>
<organism evidence="3 4">
    <name type="scientific">Lineolata rhizophorae</name>
    <dbReference type="NCBI Taxonomy" id="578093"/>
    <lineage>
        <taxon>Eukaryota</taxon>
        <taxon>Fungi</taxon>
        <taxon>Dikarya</taxon>
        <taxon>Ascomycota</taxon>
        <taxon>Pezizomycotina</taxon>
        <taxon>Dothideomycetes</taxon>
        <taxon>Dothideomycetes incertae sedis</taxon>
        <taxon>Lineolatales</taxon>
        <taxon>Lineolataceae</taxon>
        <taxon>Lineolata</taxon>
    </lineage>
</organism>
<dbReference type="SUPFAM" id="SSF50630">
    <property type="entry name" value="Acid proteases"/>
    <property type="match status" value="1"/>
</dbReference>
<dbReference type="Proteomes" id="UP000799766">
    <property type="component" value="Unassembled WGS sequence"/>
</dbReference>
<feature type="transmembrane region" description="Helical" evidence="2">
    <location>
        <begin position="412"/>
        <end position="433"/>
    </location>
</feature>
<dbReference type="OrthoDB" id="4074350at2759"/>
<sequence>MMPSLSESTLFVPDSACRDQSANCPLPIPGMWRPSESQSRFADQDSDLFPATSWDPTMEPLRLQGQGQLIMDRIQLDQPGQSGFIDFHGVALADNFTVPFPGGAMYTLDVGFFSLYAQEGDRTINWPSGTTGDEIELNRTLPGAFEAGLIPSMSYGLHIGSARPNISGSLQLGGFDSSRCITPPIVTDNRTLTLTNITLEVAEGAERYFGLDEPQSLLDGNGQGAASIEVMPNPGVPYMYLPRITCDAITRHLPVRYNPVFNLYTWNTQSRTFRDLTSSPHHMRFSFNGQNIDVPFALLNLTLESPLTATPTPYFPCSPYEPPDDEEPVYHLGRAFLQAAFLAQNWQSNRLWLAQAPGPDFPPPSVKTLMPDDDTLAGMTNPPTWLDTWRSMLTPLPERNGGGDGLSIGAKIAIGVCAGMGGIALLGLFYFVFRRMRRMRKQERAEEDGAPRKSTSEKEEDDERRGGGITGFFRRRRKSSSASSDQQPFSRGDKYIPSEAISRPQKQPPQRPARPVTTDLRGSDGSDLSGFVFGLEPIDSTRNKETRI</sequence>
<keyword evidence="2" id="KW-1133">Transmembrane helix</keyword>
<name>A0A6A6PD85_9PEZI</name>
<evidence type="ECO:0000313" key="3">
    <source>
        <dbReference type="EMBL" id="KAF2461955.1"/>
    </source>
</evidence>
<dbReference type="Gene3D" id="2.40.70.10">
    <property type="entry name" value="Acid Proteases"/>
    <property type="match status" value="1"/>
</dbReference>
<keyword evidence="2" id="KW-0472">Membrane</keyword>
<keyword evidence="4" id="KW-1185">Reference proteome</keyword>
<reference evidence="3" key="1">
    <citation type="journal article" date="2020" name="Stud. Mycol.">
        <title>101 Dothideomycetes genomes: a test case for predicting lifestyles and emergence of pathogens.</title>
        <authorList>
            <person name="Haridas S."/>
            <person name="Albert R."/>
            <person name="Binder M."/>
            <person name="Bloem J."/>
            <person name="Labutti K."/>
            <person name="Salamov A."/>
            <person name="Andreopoulos B."/>
            <person name="Baker S."/>
            <person name="Barry K."/>
            <person name="Bills G."/>
            <person name="Bluhm B."/>
            <person name="Cannon C."/>
            <person name="Castanera R."/>
            <person name="Culley D."/>
            <person name="Daum C."/>
            <person name="Ezra D."/>
            <person name="Gonzalez J."/>
            <person name="Henrissat B."/>
            <person name="Kuo A."/>
            <person name="Liang C."/>
            <person name="Lipzen A."/>
            <person name="Lutzoni F."/>
            <person name="Magnuson J."/>
            <person name="Mondo S."/>
            <person name="Nolan M."/>
            <person name="Ohm R."/>
            <person name="Pangilinan J."/>
            <person name="Park H.-J."/>
            <person name="Ramirez L."/>
            <person name="Alfaro M."/>
            <person name="Sun H."/>
            <person name="Tritt A."/>
            <person name="Yoshinaga Y."/>
            <person name="Zwiers L.-H."/>
            <person name="Turgeon B."/>
            <person name="Goodwin S."/>
            <person name="Spatafora J."/>
            <person name="Crous P."/>
            <person name="Grigoriev I."/>
        </authorList>
    </citation>
    <scope>NUCLEOTIDE SEQUENCE</scope>
    <source>
        <strain evidence="3">ATCC 16933</strain>
    </source>
</reference>
<proteinExistence type="predicted"/>
<accession>A0A6A6PD85</accession>
<feature type="compositionally biased region" description="Basic and acidic residues" evidence="1">
    <location>
        <begin position="442"/>
        <end position="457"/>
    </location>
</feature>
<evidence type="ECO:0000256" key="2">
    <source>
        <dbReference type="SAM" id="Phobius"/>
    </source>
</evidence>
<dbReference type="InterPro" id="IPR021109">
    <property type="entry name" value="Peptidase_aspartic_dom_sf"/>
</dbReference>
<protein>
    <submittedName>
        <fullName evidence="3">Aspartic peptidase domain-containing protein</fullName>
    </submittedName>
</protein>
<dbReference type="EMBL" id="MU001670">
    <property type="protein sequence ID" value="KAF2461955.1"/>
    <property type="molecule type" value="Genomic_DNA"/>
</dbReference>